<evidence type="ECO:0000256" key="1">
    <source>
        <dbReference type="ARBA" id="ARBA00008439"/>
    </source>
</evidence>
<keyword evidence="4" id="KW-1185">Reference proteome</keyword>
<dbReference type="InterPro" id="IPR009711">
    <property type="entry name" value="UPF0473"/>
</dbReference>
<accession>A0A3S0HL66</accession>
<comment type="similarity">
    <text evidence="1 2">Belongs to the UPF0473 family.</text>
</comment>
<dbReference type="RefSeq" id="WP_126292817.1">
    <property type="nucleotide sequence ID" value="NZ_CP155468.1"/>
</dbReference>
<name>A0A3S0HL66_9BACI</name>
<dbReference type="EMBL" id="RXNR01000005">
    <property type="protein sequence ID" value="RTQ95650.1"/>
    <property type="molecule type" value="Genomic_DNA"/>
</dbReference>
<protein>
    <recommendedName>
        <fullName evidence="2">UPF0473 protein EKG35_02905</fullName>
    </recommendedName>
</protein>
<organism evidence="3 4">
    <name type="scientific">Lysinibacillus telephonicus</name>
    <dbReference type="NCBI Taxonomy" id="1714840"/>
    <lineage>
        <taxon>Bacteria</taxon>
        <taxon>Bacillati</taxon>
        <taxon>Bacillota</taxon>
        <taxon>Bacilli</taxon>
        <taxon>Bacillales</taxon>
        <taxon>Bacillaceae</taxon>
        <taxon>Lysinibacillus</taxon>
    </lineage>
</organism>
<dbReference type="HAMAP" id="MF_01448">
    <property type="entry name" value="UPF0473"/>
    <property type="match status" value="2"/>
</dbReference>
<evidence type="ECO:0000313" key="3">
    <source>
        <dbReference type="EMBL" id="RTQ95650.1"/>
    </source>
</evidence>
<dbReference type="OrthoDB" id="2086132at2"/>
<gene>
    <name evidence="3" type="ORF">EKG35_02905</name>
</gene>
<proteinExistence type="inferred from homology"/>
<dbReference type="Proteomes" id="UP000276349">
    <property type="component" value="Unassembled WGS sequence"/>
</dbReference>
<evidence type="ECO:0000313" key="4">
    <source>
        <dbReference type="Proteomes" id="UP000276349"/>
    </source>
</evidence>
<dbReference type="Pfam" id="PF06949">
    <property type="entry name" value="DUF1292"/>
    <property type="match status" value="2"/>
</dbReference>
<evidence type="ECO:0000256" key="2">
    <source>
        <dbReference type="HAMAP-Rule" id="MF_01448"/>
    </source>
</evidence>
<comment type="caution">
    <text evidence="3">The sequence shown here is derived from an EMBL/GenBank/DDBJ whole genome shotgun (WGS) entry which is preliminary data.</text>
</comment>
<dbReference type="PANTHER" id="PTHR40066">
    <property type="entry name" value="UPF0473 PROTEIN CBO2561/CLC_2432"/>
    <property type="match status" value="1"/>
</dbReference>
<dbReference type="PANTHER" id="PTHR40066:SF1">
    <property type="entry name" value="UPF0473 PROTEIN CBO2561_CLC_2432"/>
    <property type="match status" value="1"/>
</dbReference>
<reference evidence="3 4" key="1">
    <citation type="submission" date="2018-12" db="EMBL/GenBank/DDBJ databases">
        <authorList>
            <person name="Yu L."/>
        </authorList>
    </citation>
    <scope>NUCLEOTIDE SEQUENCE [LARGE SCALE GENOMIC DNA]</scope>
    <source>
        <strain evidence="3 4">S5H2222</strain>
    </source>
</reference>
<sequence length="173" mass="20168">MDEQYFKVSLEDGSEQLCKVVFTFDTDDFSYVLYSIVDEDGNESEEITALRYEVDEDGKMTHFTPLETEEEWDMVEEVLNTLIAEFGDEDEADYFTISDENGEEIECEVLHRFELKDFNKSYILYTFADQDEDGEIFAAAYIAGENGEVEELLPIESDEEWAKVEKELEFINQ</sequence>
<dbReference type="AlphaFoldDB" id="A0A3S0HL66"/>